<dbReference type="InterPro" id="IPR028994">
    <property type="entry name" value="Integrin_alpha_N"/>
</dbReference>
<dbReference type="PANTHER" id="PTHR46580">
    <property type="entry name" value="SENSOR KINASE-RELATED"/>
    <property type="match status" value="1"/>
</dbReference>
<dbReference type="SUPFAM" id="SSF69318">
    <property type="entry name" value="Integrin alpha N-terminal domain"/>
    <property type="match status" value="1"/>
</dbReference>
<sequence length="643" mass="71576">MKRKLWKQIGLGVFGGMIVAAAFAYIPTKAEPSVSPQINKRLEKRQVLIRLEDVGLGGDYNTLEGLGKLRAVIDYLASEDVPFHVAVIPRRMSLKADGVWQERGIDDPNPDPVVSAFISLLQGAERQGGLLGMHGYRHQYGESYREDGEQNSGIGAEFNVDGAPETKETSYAVERLKDSLAAFAKADLHPVFWESPHYQDTREQQAIFRSYMGMLFQPDIYVKGSTKDVNYHDTVNTFGQDSLGSVYIPAPFRYVSDASSVEQILSKAKSDDALASFYFHPFLEFAKLEPELDAEGKAIMKDQLPLYRYKKGEDASYLHKLVQGFKAQGYRWSSLYDIVPFSPAHRVSLPLGTKLRNVMLGDVTGQGHADVIVRQAHRVLVIPGTYTWPRNRPQEASQVWLKEAFAPEEQTLLIDLNGDRKEDLLAYNELTGDMRVAWADKGHFRTPESVGIVPAGLHGLKPFQSEEGRGLIAKGEKGIVEISYLHQQLEYAEVTSELDDDTDLYPGRFEGPDADDILCYSRKARKISILYHGRGGRFAPPQAVDSVKTGRGDQLLVGDANGDGRSDLITYTAETGIWHVFENKGEHRFQPLDNAFGPWATGAKREAVVADFDGNQKADVASYNEAEHVLDLALSFRGAVTQR</sequence>
<name>A0AA96RJ04_9BACL</name>
<dbReference type="Pfam" id="PF10096">
    <property type="entry name" value="DUF2334"/>
    <property type="match status" value="1"/>
</dbReference>
<keyword evidence="2" id="KW-1185">Reference proteome</keyword>
<dbReference type="AlphaFoldDB" id="A0AA96RJ04"/>
<reference evidence="1" key="1">
    <citation type="submission" date="2022-02" db="EMBL/GenBank/DDBJ databases">
        <title>Paenibacillus sp. MBLB1832 Whole Genome Shotgun Sequencing.</title>
        <authorList>
            <person name="Hwang C.Y."/>
            <person name="Cho E.-S."/>
            <person name="Seo M.-J."/>
        </authorList>
    </citation>
    <scope>NUCLEOTIDE SEQUENCE</scope>
    <source>
        <strain evidence="1">MBLB1832</strain>
    </source>
</reference>
<dbReference type="KEGG" id="proo:MJB10_01575"/>
<dbReference type="EMBL" id="CP130319">
    <property type="protein sequence ID" value="WNR44868.1"/>
    <property type="molecule type" value="Genomic_DNA"/>
</dbReference>
<evidence type="ECO:0000313" key="1">
    <source>
        <dbReference type="EMBL" id="WNR44868.1"/>
    </source>
</evidence>
<dbReference type="Proteomes" id="UP001304650">
    <property type="component" value="Chromosome"/>
</dbReference>
<dbReference type="RefSeq" id="WP_314800970.1">
    <property type="nucleotide sequence ID" value="NZ_CP130319.1"/>
</dbReference>
<accession>A0AA96RJ04</accession>
<evidence type="ECO:0000313" key="2">
    <source>
        <dbReference type="Proteomes" id="UP001304650"/>
    </source>
</evidence>
<dbReference type="InterPro" id="IPR018763">
    <property type="entry name" value="DUF2334"/>
</dbReference>
<organism evidence="1 2">
    <name type="scientific">Paenibacillus roseopurpureus</name>
    <dbReference type="NCBI Taxonomy" id="2918901"/>
    <lineage>
        <taxon>Bacteria</taxon>
        <taxon>Bacillati</taxon>
        <taxon>Bacillota</taxon>
        <taxon>Bacilli</taxon>
        <taxon>Bacillales</taxon>
        <taxon>Paenibacillaceae</taxon>
        <taxon>Paenibacillus</taxon>
    </lineage>
</organism>
<proteinExistence type="predicted"/>
<protein>
    <submittedName>
        <fullName evidence="1">DUF2334 domain-containing protein</fullName>
    </submittedName>
</protein>
<gene>
    <name evidence="1" type="ORF">MJB10_01575</name>
</gene>